<evidence type="ECO:0000313" key="6">
    <source>
        <dbReference type="Proteomes" id="UP000294530"/>
    </source>
</evidence>
<evidence type="ECO:0000256" key="2">
    <source>
        <dbReference type="ARBA" id="ARBA00004613"/>
    </source>
</evidence>
<dbReference type="Pfam" id="PF20147">
    <property type="entry name" value="Crinkler"/>
    <property type="match status" value="1"/>
</dbReference>
<dbReference type="Proteomes" id="UP000294530">
    <property type="component" value="Unassembled WGS sequence"/>
</dbReference>
<comment type="subcellular location">
    <subcellularLocation>
        <location evidence="1">Host cell</location>
    </subcellularLocation>
    <subcellularLocation>
        <location evidence="2">Secreted</location>
    </subcellularLocation>
</comment>
<dbReference type="GO" id="GO:0005576">
    <property type="term" value="C:extracellular region"/>
    <property type="evidence" value="ECO:0007669"/>
    <property type="project" value="UniProtKB-SubCell"/>
</dbReference>
<dbReference type="KEGG" id="blac:94352059"/>
<dbReference type="EMBL" id="SHOA02000001">
    <property type="protein sequence ID" value="TDH70831.1"/>
    <property type="molecule type" value="Genomic_DNA"/>
</dbReference>
<proteinExistence type="predicted"/>
<evidence type="ECO:0000259" key="4">
    <source>
        <dbReference type="Pfam" id="PF20147"/>
    </source>
</evidence>
<gene>
    <name evidence="5" type="ORF">CCR75_008335</name>
</gene>
<evidence type="ECO:0000313" key="5">
    <source>
        <dbReference type="EMBL" id="TDH70831.1"/>
    </source>
</evidence>
<dbReference type="RefSeq" id="XP_067820330.1">
    <property type="nucleotide sequence ID" value="XM_067966388.1"/>
</dbReference>
<dbReference type="InterPro" id="IPR045379">
    <property type="entry name" value="Crinkler_N"/>
</dbReference>
<sequence>MVKLFCAIVNAAKAAKSAFSVRVDASDTIDDLKNEIKKENTNKITCDANELQLFHGKKDEGRGPWITEFEVHSGVVDISGFEALDAAGAPLNIVGLSDEEVCFKVTKELVKAKKTPVHVLVVLPNPLEEDVAWSIKNLPPMDPQIQEEMWRTVVRISSKNVSGTAIILDRTQTHLYMVTNLHLWVDDTFTDYLSADFKTNIKWLLRANPKLKESGRKRKRGETRRKSPRLAAKKAAAGIDKPQVLVEQLEQKSQKLVEVQRFSLDSDACWYSSFDLAIFKIVAQRSNNLIRCEVSLPYVRRMNVYVFGFPAALQDSTSTHTHAMMPAYLTVGIEYQLTVSFLSAPCFSEGSVVCTERGVLVGYIGGILDGSRMTRQYQLNALPFTSLFKFTPSESPSMSPSI</sequence>
<evidence type="ECO:0000256" key="1">
    <source>
        <dbReference type="ARBA" id="ARBA00004340"/>
    </source>
</evidence>
<evidence type="ECO:0000256" key="3">
    <source>
        <dbReference type="ARBA" id="ARBA00022525"/>
    </source>
</evidence>
<accession>A0A976IGE3</accession>
<protein>
    <recommendedName>
        <fullName evidence="4">Crinkler effector protein N-terminal domain-containing protein</fullName>
    </recommendedName>
</protein>
<comment type="caution">
    <text evidence="5">The sequence shown here is derived from an EMBL/GenBank/DDBJ whole genome shotgun (WGS) entry which is preliminary data.</text>
</comment>
<dbReference type="OrthoDB" id="125368at2759"/>
<feature type="domain" description="Crinkler effector protein N-terminal" evidence="4">
    <location>
        <begin position="2"/>
        <end position="121"/>
    </location>
</feature>
<reference evidence="5 6" key="1">
    <citation type="journal article" date="2021" name="Genome Biol.">
        <title>AFLAP: assembly-free linkage analysis pipeline using k-mers from genome sequencing data.</title>
        <authorList>
            <person name="Fletcher K."/>
            <person name="Zhang L."/>
            <person name="Gil J."/>
            <person name="Han R."/>
            <person name="Cavanaugh K."/>
            <person name="Michelmore R."/>
        </authorList>
    </citation>
    <scope>NUCLEOTIDE SEQUENCE [LARGE SCALE GENOMIC DNA]</scope>
    <source>
        <strain evidence="5 6">SF5</strain>
    </source>
</reference>
<keyword evidence="6" id="KW-1185">Reference proteome</keyword>
<dbReference type="GeneID" id="94352059"/>
<name>A0A976IGE3_BRELC</name>
<dbReference type="AlphaFoldDB" id="A0A976IGE3"/>
<organism evidence="5 6">
    <name type="scientific">Bremia lactucae</name>
    <name type="common">Lettuce downy mildew</name>
    <dbReference type="NCBI Taxonomy" id="4779"/>
    <lineage>
        <taxon>Eukaryota</taxon>
        <taxon>Sar</taxon>
        <taxon>Stramenopiles</taxon>
        <taxon>Oomycota</taxon>
        <taxon>Peronosporomycetes</taxon>
        <taxon>Peronosporales</taxon>
        <taxon>Peronosporaceae</taxon>
        <taxon>Bremia</taxon>
    </lineage>
</organism>
<dbReference type="GO" id="GO:0043657">
    <property type="term" value="C:host cell"/>
    <property type="evidence" value="ECO:0007669"/>
    <property type="project" value="UniProtKB-SubCell"/>
</dbReference>
<keyword evidence="3" id="KW-0964">Secreted</keyword>